<dbReference type="AlphaFoldDB" id="A0A075QZ50"/>
<reference evidence="2 3" key="1">
    <citation type="journal article" date="2011" name="J. Bacteriol.">
        <title>Genome sequence of Brevibacillus laterosporus LMG 15441, a pathogen of invertebrates.</title>
        <authorList>
            <person name="Djukic M."/>
            <person name="Poehlein A."/>
            <person name="Thurmer A."/>
            <person name="Daniel R."/>
        </authorList>
    </citation>
    <scope>NUCLEOTIDE SEQUENCE [LARGE SCALE GENOMIC DNA]</scope>
    <source>
        <strain evidence="2 3">LMG 15441</strain>
    </source>
</reference>
<dbReference type="RefSeq" id="WP_003338348.1">
    <property type="nucleotide sequence ID" value="NZ_CP007806.1"/>
</dbReference>
<accession>A0A075QZ50</accession>
<keyword evidence="1" id="KW-0812">Transmembrane</keyword>
<protein>
    <submittedName>
        <fullName evidence="2">Putative membrane protein</fullName>
    </submittedName>
</protein>
<keyword evidence="3" id="KW-1185">Reference proteome</keyword>
<evidence type="ECO:0000313" key="2">
    <source>
        <dbReference type="EMBL" id="AIG25622.1"/>
    </source>
</evidence>
<organism evidence="2 3">
    <name type="scientific">Brevibacillus laterosporus LMG 15441</name>
    <dbReference type="NCBI Taxonomy" id="1042163"/>
    <lineage>
        <taxon>Bacteria</taxon>
        <taxon>Bacillati</taxon>
        <taxon>Bacillota</taxon>
        <taxon>Bacilli</taxon>
        <taxon>Bacillales</taxon>
        <taxon>Paenibacillaceae</taxon>
        <taxon>Brevibacillus</taxon>
    </lineage>
</organism>
<dbReference type="KEGG" id="blr:BRLA_c012820"/>
<feature type="transmembrane region" description="Helical" evidence="1">
    <location>
        <begin position="96"/>
        <end position="117"/>
    </location>
</feature>
<evidence type="ECO:0000256" key="1">
    <source>
        <dbReference type="SAM" id="Phobius"/>
    </source>
</evidence>
<gene>
    <name evidence="2" type="ORF">BRLA_c012820</name>
</gene>
<proteinExistence type="predicted"/>
<evidence type="ECO:0000313" key="3">
    <source>
        <dbReference type="Proteomes" id="UP000005850"/>
    </source>
</evidence>
<keyword evidence="1" id="KW-1133">Transmembrane helix</keyword>
<dbReference type="Pfam" id="PF12670">
    <property type="entry name" value="DUF3792"/>
    <property type="match status" value="1"/>
</dbReference>
<dbReference type="eggNOG" id="ENOG5033314">
    <property type="taxonomic scope" value="Bacteria"/>
</dbReference>
<keyword evidence="1" id="KW-0472">Membrane</keyword>
<feature type="transmembrane region" description="Helical" evidence="1">
    <location>
        <begin position="67"/>
        <end position="90"/>
    </location>
</feature>
<dbReference type="HOGENOM" id="CLU_149197_3_0_9"/>
<feature type="transmembrane region" description="Helical" evidence="1">
    <location>
        <begin position="42"/>
        <end position="60"/>
    </location>
</feature>
<dbReference type="InterPro" id="IPR023804">
    <property type="entry name" value="DUF3792_TM"/>
</dbReference>
<dbReference type="Proteomes" id="UP000005850">
    <property type="component" value="Chromosome"/>
</dbReference>
<dbReference type="STRING" id="1042163.BRLA_c012820"/>
<dbReference type="EMBL" id="CP007806">
    <property type="protein sequence ID" value="AIG25622.1"/>
    <property type="molecule type" value="Genomic_DNA"/>
</dbReference>
<name>A0A075QZ50_BRELA</name>
<sequence>MRSHSASVMTGLFLTLGLVLLGSIFAALLLSFTSVKESSLPYFSYVINICSLLIGGFVTGRKCGARGWYYGGLTGLGYFFLVLLIGFLGFNAPLNFSTLLYTLFAFLIAGIGGVFGVNTTNRRKY</sequence>
<dbReference type="NCBIfam" id="TIGR04086">
    <property type="entry name" value="TIGR04086_membr"/>
    <property type="match status" value="1"/>
</dbReference>